<organism evidence="1">
    <name type="scientific">Arundo donax</name>
    <name type="common">Giant reed</name>
    <name type="synonym">Donax arundinaceus</name>
    <dbReference type="NCBI Taxonomy" id="35708"/>
    <lineage>
        <taxon>Eukaryota</taxon>
        <taxon>Viridiplantae</taxon>
        <taxon>Streptophyta</taxon>
        <taxon>Embryophyta</taxon>
        <taxon>Tracheophyta</taxon>
        <taxon>Spermatophyta</taxon>
        <taxon>Magnoliopsida</taxon>
        <taxon>Liliopsida</taxon>
        <taxon>Poales</taxon>
        <taxon>Poaceae</taxon>
        <taxon>PACMAD clade</taxon>
        <taxon>Arundinoideae</taxon>
        <taxon>Arundineae</taxon>
        <taxon>Arundo</taxon>
    </lineage>
</organism>
<proteinExistence type="predicted"/>
<evidence type="ECO:0000313" key="1">
    <source>
        <dbReference type="EMBL" id="JAD71341.1"/>
    </source>
</evidence>
<sequence>MPTWNLFCYCDFRFLGILPQKSGQDDSFPTLLLD</sequence>
<reference evidence="1" key="1">
    <citation type="submission" date="2014-09" db="EMBL/GenBank/DDBJ databases">
        <authorList>
            <person name="Magalhaes I.L.F."/>
            <person name="Oliveira U."/>
            <person name="Santos F.R."/>
            <person name="Vidigal T.H.D.A."/>
            <person name="Brescovit A.D."/>
            <person name="Santos A.J."/>
        </authorList>
    </citation>
    <scope>NUCLEOTIDE SEQUENCE</scope>
    <source>
        <tissue evidence="1">Shoot tissue taken approximately 20 cm above the soil surface</tissue>
    </source>
</reference>
<protein>
    <submittedName>
        <fullName evidence="1">Uncharacterized protein</fullName>
    </submittedName>
</protein>
<accession>A0A0A9QMK7</accession>
<dbReference type="AlphaFoldDB" id="A0A0A9QMK7"/>
<dbReference type="EMBL" id="GBRH01226554">
    <property type="protein sequence ID" value="JAD71341.1"/>
    <property type="molecule type" value="Transcribed_RNA"/>
</dbReference>
<reference evidence="1" key="2">
    <citation type="journal article" date="2015" name="Data Brief">
        <title>Shoot transcriptome of the giant reed, Arundo donax.</title>
        <authorList>
            <person name="Barrero R.A."/>
            <person name="Guerrero F.D."/>
            <person name="Moolhuijzen P."/>
            <person name="Goolsby J.A."/>
            <person name="Tidwell J."/>
            <person name="Bellgard S.E."/>
            <person name="Bellgard M.I."/>
        </authorList>
    </citation>
    <scope>NUCLEOTIDE SEQUENCE</scope>
    <source>
        <tissue evidence="1">Shoot tissue taken approximately 20 cm above the soil surface</tissue>
    </source>
</reference>
<name>A0A0A9QMK7_ARUDO</name>